<evidence type="ECO:0000313" key="1">
    <source>
        <dbReference type="EMBL" id="MDR6458966.1"/>
    </source>
</evidence>
<name>A0ACC6J7J6_9FLAO</name>
<dbReference type="Proteomes" id="UP001184833">
    <property type="component" value="Unassembled WGS sequence"/>
</dbReference>
<proteinExistence type="predicted"/>
<gene>
    <name evidence="1" type="ORF">J2786_002073</name>
</gene>
<organism evidence="1 2">
    <name type="scientific">Chryseobacterium vietnamense</name>
    <dbReference type="NCBI Taxonomy" id="866785"/>
    <lineage>
        <taxon>Bacteria</taxon>
        <taxon>Pseudomonadati</taxon>
        <taxon>Bacteroidota</taxon>
        <taxon>Flavobacteriia</taxon>
        <taxon>Flavobacteriales</taxon>
        <taxon>Weeksellaceae</taxon>
        <taxon>Chryseobacterium group</taxon>
        <taxon>Chryseobacterium</taxon>
    </lineage>
</organism>
<comment type="caution">
    <text evidence="1">The sequence shown here is derived from an EMBL/GenBank/DDBJ whole genome shotgun (WGS) entry which is preliminary data.</text>
</comment>
<protein>
    <submittedName>
        <fullName evidence="1">Uncharacterized protein</fullName>
    </submittedName>
</protein>
<keyword evidence="2" id="KW-1185">Reference proteome</keyword>
<sequence length="539" mass="63085">MINYFNNIYDPIVRGEIDIYDFLDRVKSPDTVIKYKIEQARSYHSFDKAEYNLIKGQLPCFTLNFSFRDKKLNSNIDEPTGFIYIDVDGTTEIDLSNKYILASWLSLSGTGRGVLVKVDGLTFENFKDVYKAVTSLLNVKSDIRANKATQYCVHSYDKDLYFNEDSKSFDCSQFFNNEKNLPISNNIYKEKRDNIIMGGNERLRFNNISDYDFKGQDSIVFWEEKESIAEVYIPNIIQEGNRESCLSAMAYQLIALNPQITQDDLFNYISFINQKKCFPPLPEKEIIKIVNSKSKLHNIKPILNKKRRIVFNPETKLNRKQKMLKVNQVIVYDEHGFYDLGRDTKLNYAQVFVPFKKISKGNRENILKSITYQLVALNKDVDKRVLLKFLYSVNSGKMNPPLENNELMETFEKVYRQLNVIEPIINAKRRFIYDKTKKLSPTDKRKLNLKKINQDRKDKTISEILNVMQDWDYSLNGKITINKLCEATGKNKKTIQTYYRGLKTEISVKNFNSLEVFKKVIKGNPLLRDLDDLMRYDLM</sequence>
<dbReference type="EMBL" id="JAVDQX010000002">
    <property type="protein sequence ID" value="MDR6458966.1"/>
    <property type="molecule type" value="Genomic_DNA"/>
</dbReference>
<reference evidence="1" key="1">
    <citation type="submission" date="2023-07" db="EMBL/GenBank/DDBJ databases">
        <title>Sorghum-associated microbial communities from plants grown in Nebraska, USA.</title>
        <authorList>
            <person name="Schachtman D."/>
        </authorList>
    </citation>
    <scope>NUCLEOTIDE SEQUENCE</scope>
    <source>
        <strain evidence="1">DS2329</strain>
    </source>
</reference>
<accession>A0ACC6J7J6</accession>
<evidence type="ECO:0000313" key="2">
    <source>
        <dbReference type="Proteomes" id="UP001184833"/>
    </source>
</evidence>